<dbReference type="SUPFAM" id="SSF53474">
    <property type="entry name" value="alpha/beta-Hydrolases"/>
    <property type="match status" value="1"/>
</dbReference>
<sequence length="202" mass="23032">MKTKVYGRDNNKDLLFILGWGNRVGSHNLMWLVDVTTVAGFRTHVVELPTAIRDFEAEYLSPVREYQGTLGEHVVLAHCMGGLVAAYLNAQRKTVYLSPWWGIFGDKLRRTPLRLVSKIGLGIPFVPIDFSREEIGELTVESDWESVPKRATPVWLREIMKAQRNMPPLQENSVVFCSLKDTVISLKTIGERTNHVIRYDGY</sequence>
<evidence type="ECO:0000313" key="1">
    <source>
        <dbReference type="EMBL" id="GAI28581.1"/>
    </source>
</evidence>
<dbReference type="EMBL" id="BARV01019227">
    <property type="protein sequence ID" value="GAI28581.1"/>
    <property type="molecule type" value="Genomic_DNA"/>
</dbReference>
<proteinExistence type="predicted"/>
<comment type="caution">
    <text evidence="1">The sequence shown here is derived from an EMBL/GenBank/DDBJ whole genome shotgun (WGS) entry which is preliminary data.</text>
</comment>
<name>X1NEE7_9ZZZZ</name>
<organism evidence="1">
    <name type="scientific">marine sediment metagenome</name>
    <dbReference type="NCBI Taxonomy" id="412755"/>
    <lineage>
        <taxon>unclassified sequences</taxon>
        <taxon>metagenomes</taxon>
        <taxon>ecological metagenomes</taxon>
    </lineage>
</organism>
<gene>
    <name evidence="1" type="ORF">S06H3_32341</name>
</gene>
<reference evidence="1" key="1">
    <citation type="journal article" date="2014" name="Front. Microbiol.">
        <title>High frequency of phylogenetically diverse reductive dehalogenase-homologous genes in deep subseafloor sedimentary metagenomes.</title>
        <authorList>
            <person name="Kawai M."/>
            <person name="Futagami T."/>
            <person name="Toyoda A."/>
            <person name="Takaki Y."/>
            <person name="Nishi S."/>
            <person name="Hori S."/>
            <person name="Arai W."/>
            <person name="Tsubouchi T."/>
            <person name="Morono Y."/>
            <person name="Uchiyama I."/>
            <person name="Ito T."/>
            <person name="Fujiyama A."/>
            <person name="Inagaki F."/>
            <person name="Takami H."/>
        </authorList>
    </citation>
    <scope>NUCLEOTIDE SEQUENCE</scope>
    <source>
        <strain evidence="1">Expedition CK06-06</strain>
    </source>
</reference>
<feature type="non-terminal residue" evidence="1">
    <location>
        <position position="202"/>
    </location>
</feature>
<evidence type="ECO:0008006" key="2">
    <source>
        <dbReference type="Google" id="ProtNLM"/>
    </source>
</evidence>
<dbReference type="AlphaFoldDB" id="X1NEE7"/>
<accession>X1NEE7</accession>
<protein>
    <recommendedName>
        <fullName evidence="2">AB hydrolase-1 domain-containing protein</fullName>
    </recommendedName>
</protein>
<dbReference type="Gene3D" id="3.40.50.1820">
    <property type="entry name" value="alpha/beta hydrolase"/>
    <property type="match status" value="1"/>
</dbReference>
<dbReference type="InterPro" id="IPR029058">
    <property type="entry name" value="AB_hydrolase_fold"/>
</dbReference>